<dbReference type="InterPro" id="IPR008333">
    <property type="entry name" value="Cbr1-like_FAD-bd_dom"/>
</dbReference>
<dbReference type="SUPFAM" id="SSF54292">
    <property type="entry name" value="2Fe-2S ferredoxin-like"/>
    <property type="match status" value="1"/>
</dbReference>
<evidence type="ECO:0000256" key="2">
    <source>
        <dbReference type="ARBA" id="ARBA00022714"/>
    </source>
</evidence>
<dbReference type="PRINTS" id="PR00410">
    <property type="entry name" value="PHEHYDRXLASE"/>
</dbReference>
<evidence type="ECO:0000259" key="5">
    <source>
        <dbReference type="PROSITE" id="PS51384"/>
    </source>
</evidence>
<dbReference type="PROSITE" id="PS00197">
    <property type="entry name" value="2FE2S_FER_1"/>
    <property type="match status" value="1"/>
</dbReference>
<dbReference type="RefSeq" id="WP_124794192.1">
    <property type="nucleotide sequence ID" value="NZ_RQYC01000003.1"/>
</dbReference>
<dbReference type="InterPro" id="IPR006058">
    <property type="entry name" value="2Fe2S_fd_BS"/>
</dbReference>
<keyword evidence="2" id="KW-0408">Iron</keyword>
<dbReference type="CDD" id="cd06189">
    <property type="entry name" value="flavin_oxioreductase"/>
    <property type="match status" value="1"/>
</dbReference>
<dbReference type="PANTHER" id="PTHR47354:SF5">
    <property type="entry name" value="PROTEIN RFBI"/>
    <property type="match status" value="1"/>
</dbReference>
<organism evidence="6 7">
    <name type="scientific">Conchiformibius steedae</name>
    <dbReference type="NCBI Taxonomy" id="153493"/>
    <lineage>
        <taxon>Bacteria</taxon>
        <taxon>Pseudomonadati</taxon>
        <taxon>Pseudomonadota</taxon>
        <taxon>Betaproteobacteria</taxon>
        <taxon>Neisseriales</taxon>
        <taxon>Neisseriaceae</taxon>
        <taxon>Conchiformibius</taxon>
    </lineage>
</organism>
<dbReference type="PROSITE" id="PS51384">
    <property type="entry name" value="FAD_FR"/>
    <property type="match status" value="1"/>
</dbReference>
<dbReference type="Pfam" id="PF00111">
    <property type="entry name" value="Fer2"/>
    <property type="match status" value="1"/>
</dbReference>
<dbReference type="PRINTS" id="PR00371">
    <property type="entry name" value="FPNCR"/>
</dbReference>
<dbReference type="SUPFAM" id="SSF63380">
    <property type="entry name" value="Riboflavin synthase domain-like"/>
    <property type="match status" value="1"/>
</dbReference>
<evidence type="ECO:0000259" key="4">
    <source>
        <dbReference type="PROSITE" id="PS51085"/>
    </source>
</evidence>
<dbReference type="CDD" id="cd00207">
    <property type="entry name" value="fer2"/>
    <property type="match status" value="1"/>
</dbReference>
<name>A0A3P2A6C9_9NEIS</name>
<dbReference type="InterPro" id="IPR017927">
    <property type="entry name" value="FAD-bd_FR_type"/>
</dbReference>
<feature type="domain" description="FAD-binding FR-type" evidence="5">
    <location>
        <begin position="90"/>
        <end position="199"/>
    </location>
</feature>
<dbReference type="Gene3D" id="2.40.30.10">
    <property type="entry name" value="Translation factors"/>
    <property type="match status" value="1"/>
</dbReference>
<dbReference type="AlphaFoldDB" id="A0A3P2A6C9"/>
<dbReference type="Proteomes" id="UP000269923">
    <property type="component" value="Unassembled WGS sequence"/>
</dbReference>
<keyword evidence="7" id="KW-1185">Reference proteome</keyword>
<protein>
    <submittedName>
        <fullName evidence="6">CDP-6-deoxy-delta-3,4-glucoseen reductase</fullName>
    </submittedName>
</protein>
<dbReference type="Pfam" id="PF00175">
    <property type="entry name" value="NAD_binding_1"/>
    <property type="match status" value="1"/>
</dbReference>
<gene>
    <name evidence="6" type="ORF">EII21_03095</name>
</gene>
<dbReference type="Gene3D" id="3.10.20.30">
    <property type="match status" value="1"/>
</dbReference>
<dbReference type="InterPro" id="IPR017938">
    <property type="entry name" value="Riboflavin_synthase-like_b-brl"/>
</dbReference>
<dbReference type="PANTHER" id="PTHR47354">
    <property type="entry name" value="NADH OXIDOREDUCTASE HCR"/>
    <property type="match status" value="1"/>
</dbReference>
<dbReference type="EMBL" id="RQYC01000003">
    <property type="protein sequence ID" value="RRD90954.1"/>
    <property type="molecule type" value="Genomic_DNA"/>
</dbReference>
<evidence type="ECO:0000256" key="1">
    <source>
        <dbReference type="ARBA" id="ARBA00001974"/>
    </source>
</evidence>
<dbReference type="SUPFAM" id="SSF52343">
    <property type="entry name" value="Ferredoxin reductase-like, C-terminal NADP-linked domain"/>
    <property type="match status" value="1"/>
</dbReference>
<dbReference type="InterPro" id="IPR001041">
    <property type="entry name" value="2Fe-2S_ferredoxin-type"/>
</dbReference>
<proteinExistence type="predicted"/>
<dbReference type="InterPro" id="IPR001709">
    <property type="entry name" value="Flavoprot_Pyr_Nucl_cyt_Rdtase"/>
</dbReference>
<dbReference type="InterPro" id="IPR012675">
    <property type="entry name" value="Beta-grasp_dom_sf"/>
</dbReference>
<keyword evidence="2" id="KW-0001">2Fe-2S</keyword>
<evidence type="ECO:0000313" key="7">
    <source>
        <dbReference type="Proteomes" id="UP000269923"/>
    </source>
</evidence>
<dbReference type="Pfam" id="PF00970">
    <property type="entry name" value="FAD_binding_6"/>
    <property type="match status" value="1"/>
</dbReference>
<dbReference type="InterPro" id="IPR036010">
    <property type="entry name" value="2Fe-2S_ferredoxin-like_sf"/>
</dbReference>
<evidence type="ECO:0000313" key="6">
    <source>
        <dbReference type="EMBL" id="RRD90954.1"/>
    </source>
</evidence>
<accession>A0A3P2A6C9</accession>
<evidence type="ECO:0000256" key="3">
    <source>
        <dbReference type="ARBA" id="ARBA00034078"/>
    </source>
</evidence>
<dbReference type="InterPro" id="IPR001433">
    <property type="entry name" value="OxRdtase_FAD/NAD-bd"/>
</dbReference>
<dbReference type="InterPro" id="IPR039261">
    <property type="entry name" value="FNR_nucleotide-bd"/>
</dbReference>
<dbReference type="Gene3D" id="3.40.50.80">
    <property type="entry name" value="Nucleotide-binding domain of ferredoxin-NADP reductase (FNR) module"/>
    <property type="match status" value="1"/>
</dbReference>
<sequence length="332" mass="35864">MSQITVSPSQTVFTAAPDETILAAALRHGHNLPHACQSGVCGSCRARLVSGKVVPNGEYDDYVLTPDEHANGMILLCCNRADGDVEVDMPAYAGAKAVSIRTLPARVLSVDVRGSIAVVKVALPKAPPFKFYAGQYMDVLLKDGSRSYSIANAPAQTDVLEFHIRHHENGLFSPLLFDRRIKTGTILRLRGPLGGFTLNEDSSRPMIFLGTGTGVAPLKSLLAHLADTAPYRPVHLYHGVRHADELYDETELKALLSRLYGARYTPVLSRPDADWTGAQGYVQQQLEQDYADLAGCEVYACGSPVMIAAARAVCLARGLDDAAFYSDAFLSN</sequence>
<dbReference type="GO" id="GO:0051537">
    <property type="term" value="F:2 iron, 2 sulfur cluster binding"/>
    <property type="evidence" value="ECO:0007669"/>
    <property type="project" value="UniProtKB-KW"/>
</dbReference>
<comment type="cofactor">
    <cofactor evidence="3">
        <name>[2Fe-2S] cluster</name>
        <dbReference type="ChEBI" id="CHEBI:190135"/>
    </cofactor>
</comment>
<dbReference type="PROSITE" id="PS51085">
    <property type="entry name" value="2FE2S_FER_2"/>
    <property type="match status" value="1"/>
</dbReference>
<comment type="cofactor">
    <cofactor evidence="1">
        <name>FAD</name>
        <dbReference type="ChEBI" id="CHEBI:57692"/>
    </cofactor>
</comment>
<dbReference type="OrthoDB" id="9806195at2"/>
<feature type="domain" description="2Fe-2S ferredoxin-type" evidence="4">
    <location>
        <begin position="2"/>
        <end position="93"/>
    </location>
</feature>
<comment type="caution">
    <text evidence="6">The sequence shown here is derived from an EMBL/GenBank/DDBJ whole genome shotgun (WGS) entry which is preliminary data.</text>
</comment>
<keyword evidence="2" id="KW-0411">Iron-sulfur</keyword>
<dbReference type="InterPro" id="IPR050415">
    <property type="entry name" value="MRET"/>
</dbReference>
<dbReference type="STRING" id="1121352.GCA_000620925_00871"/>
<reference evidence="6 7" key="1">
    <citation type="submission" date="2018-11" db="EMBL/GenBank/DDBJ databases">
        <title>Genomes From Bacteria Associated with the Canine Oral Cavity: a Test Case for Automated Genome-Based Taxonomic Assignment.</title>
        <authorList>
            <person name="Coil D.A."/>
            <person name="Jospin G."/>
            <person name="Darling A.E."/>
            <person name="Wallis C."/>
            <person name="Davis I.J."/>
            <person name="Harris S."/>
            <person name="Eisen J.A."/>
            <person name="Holcombe L.J."/>
            <person name="O'Flynn C."/>
        </authorList>
    </citation>
    <scope>NUCLEOTIDE SEQUENCE [LARGE SCALE GENOMIC DNA]</scope>
    <source>
        <strain evidence="6 7">COT-280</strain>
    </source>
</reference>
<dbReference type="GO" id="GO:0016491">
    <property type="term" value="F:oxidoreductase activity"/>
    <property type="evidence" value="ECO:0007669"/>
    <property type="project" value="InterPro"/>
</dbReference>
<keyword evidence="2" id="KW-0479">Metal-binding</keyword>